<dbReference type="InterPro" id="IPR016024">
    <property type="entry name" value="ARM-type_fold"/>
</dbReference>
<feature type="domain" description="MI" evidence="1">
    <location>
        <begin position="41"/>
        <end position="164"/>
    </location>
</feature>
<proteinExistence type="predicted"/>
<dbReference type="PROSITE" id="PS51366">
    <property type="entry name" value="MI"/>
    <property type="match status" value="1"/>
</dbReference>
<keyword evidence="3" id="KW-1185">Reference proteome</keyword>
<dbReference type="Gene3D" id="1.25.40.180">
    <property type="match status" value="1"/>
</dbReference>
<reference evidence="2" key="1">
    <citation type="submission" date="2020-11" db="EMBL/GenBank/DDBJ databases">
        <authorList>
            <consortium name="DOE Joint Genome Institute"/>
            <person name="Ahrendt S."/>
            <person name="Riley R."/>
            <person name="Andreopoulos W."/>
            <person name="Labutti K."/>
            <person name="Pangilinan J."/>
            <person name="Ruiz-Duenas F.J."/>
            <person name="Barrasa J.M."/>
            <person name="Sanchez-Garcia M."/>
            <person name="Camarero S."/>
            <person name="Miyauchi S."/>
            <person name="Serrano A."/>
            <person name="Linde D."/>
            <person name="Babiker R."/>
            <person name="Drula E."/>
            <person name="Ayuso-Fernandez I."/>
            <person name="Pacheco R."/>
            <person name="Padilla G."/>
            <person name="Ferreira P."/>
            <person name="Barriuso J."/>
            <person name="Kellner H."/>
            <person name="Castanera R."/>
            <person name="Alfaro M."/>
            <person name="Ramirez L."/>
            <person name="Pisabarro A.G."/>
            <person name="Kuo A."/>
            <person name="Tritt A."/>
            <person name="Lipzen A."/>
            <person name="He G."/>
            <person name="Yan M."/>
            <person name="Ng V."/>
            <person name="Cullen D."/>
            <person name="Martin F."/>
            <person name="Rosso M.-N."/>
            <person name="Henrissat B."/>
            <person name="Hibbett D."/>
            <person name="Martinez A.T."/>
            <person name="Grigoriev I.V."/>
        </authorList>
    </citation>
    <scope>NUCLEOTIDE SEQUENCE</scope>
    <source>
        <strain evidence="2">ATCC 90797</strain>
    </source>
</reference>
<dbReference type="EMBL" id="MU154523">
    <property type="protein sequence ID" value="KAF9501393.1"/>
    <property type="molecule type" value="Genomic_DNA"/>
</dbReference>
<dbReference type="SUPFAM" id="SSF48371">
    <property type="entry name" value="ARM repeat"/>
    <property type="match status" value="1"/>
</dbReference>
<evidence type="ECO:0000313" key="2">
    <source>
        <dbReference type="EMBL" id="KAF9501393.1"/>
    </source>
</evidence>
<dbReference type="InterPro" id="IPR003891">
    <property type="entry name" value="Initiation_fac_eIF4g_MI"/>
</dbReference>
<gene>
    <name evidence="2" type="ORF">BDN71DRAFT_700955</name>
</gene>
<dbReference type="AlphaFoldDB" id="A0A9P6A7L4"/>
<name>A0A9P6A7L4_PLEER</name>
<accession>A0A9P6A7L4</accession>
<dbReference type="Proteomes" id="UP000807025">
    <property type="component" value="Unassembled WGS sequence"/>
</dbReference>
<evidence type="ECO:0000313" key="3">
    <source>
        <dbReference type="Proteomes" id="UP000807025"/>
    </source>
</evidence>
<sequence length="175" mass="20483">MKASPYPARMPEEEAWRLKLLQELLDELDEHEERGAMDEEEATKKILDDADELFVTRDLVAAEVYFSGLPTMYHQRLVKQLVSRAIEFESDEVSAVMVADLFNRVASKKLCSPLAFEEGFRSFARSLEDVAIDVPKAWWFMDIMVDGVCWNEGYQRQRIVPYQMQKYYLRRESSL</sequence>
<evidence type="ECO:0000259" key="1">
    <source>
        <dbReference type="PROSITE" id="PS51366"/>
    </source>
</evidence>
<protein>
    <recommendedName>
        <fullName evidence="1">MI domain-containing protein</fullName>
    </recommendedName>
</protein>
<comment type="caution">
    <text evidence="2">The sequence shown here is derived from an EMBL/GenBank/DDBJ whole genome shotgun (WGS) entry which is preliminary data.</text>
</comment>
<dbReference type="Pfam" id="PF02847">
    <property type="entry name" value="MA3"/>
    <property type="match status" value="1"/>
</dbReference>
<dbReference type="OrthoDB" id="514777at2759"/>
<organism evidence="2 3">
    <name type="scientific">Pleurotus eryngii</name>
    <name type="common">Boletus of the steppes</name>
    <dbReference type="NCBI Taxonomy" id="5323"/>
    <lineage>
        <taxon>Eukaryota</taxon>
        <taxon>Fungi</taxon>
        <taxon>Dikarya</taxon>
        <taxon>Basidiomycota</taxon>
        <taxon>Agaricomycotina</taxon>
        <taxon>Agaricomycetes</taxon>
        <taxon>Agaricomycetidae</taxon>
        <taxon>Agaricales</taxon>
        <taxon>Pleurotineae</taxon>
        <taxon>Pleurotaceae</taxon>
        <taxon>Pleurotus</taxon>
    </lineage>
</organism>